<feature type="domain" description="C2H2-type" evidence="3">
    <location>
        <begin position="88"/>
        <end position="115"/>
    </location>
</feature>
<dbReference type="GO" id="GO:0008270">
    <property type="term" value="F:zinc ion binding"/>
    <property type="evidence" value="ECO:0007669"/>
    <property type="project" value="UniProtKB-KW"/>
</dbReference>
<sequence length="1007" mass="113215">MNPLSPSSLSKRALSGSSQARGSPSRSRPYKKPKENRGQEKHCSVCLEPVKEQEGAAHKACTVASVFVLFDGGKIRVQLKRNKDTRKFSCPRCSNQYHSSVEIQRHAKCHANASLQSNSRNIPTISSTSQPPRANAPSPATETASILSSPRASLEPITAPSRTQRPTPDTLQTILLNRYGLVVNTTHKVLICLGCQAAIDPTAVRQHFFKNHKSHTTPLDLQAQLDTEASTLYPDITSSPFHPTEPVDLIYGLEDPVADYLQCNICKHCFASTKSFDKHPCSSREATWIKTSAQRFVKNFTSPWFAVKPTETAGTEESHRWASYQSQQALTAPVAYTPSQSDDFRVLHQFLRNERWIQRVDGLSHEELMHIVSYSTQDTAYGGLHYHVNAFLTSAQSSLDEPYIRRAIGTRPAEEQDTSRIKFHRDVNKATLDHYSRTIAAMISFIHRIILDVDTTYTFPIPGDVTTACNDLFQHFSPPSAHEEARLEEDTQEGDDVEESSGSSEDEEGQSSRQPHLRLQLTTSTTSTTPLIQTKIFTLLFLLFTQLPTNDFRGQFFTPIYHFLLLSSLRKNRAWAAANTITHTIAVVLFTGRLVFSSETIRYAGEHNVDYSSAFATVEKYFEESSGAIMPRLYITKRGFTGLHSAEETTFFFNAPDLSGTSAIIDDTMLHLSQIKASHLRAMAEIENELNSLTFHASYFTLPDDTFVHDSPRDRSPGYSFLKHTKNIWNHRPSLIQHIIESDTLFAKFAYITPTGSVSWIPSAISEHMKSIHDLQMKFLCAIILSYGEPARGTELASHLLANVSGGSIRNFFVIFDIPVLRASFSKTTSMSGDKVIYRIPLPRLARQFVRFLAYLRPAFIEWQKFLNPFMISNAEYYLFPGLYRPLNAHDVSKVLASYTHRELGLRMKIRRYRQYMAFITSCNQEVFDVASSYSGATHDQFGHTAKINVQHYGRDFRTPEGTNFSSFISAARVSGVFHILYGHPPDLLQRLEYGQGHIALMGGLGG</sequence>
<evidence type="ECO:0000256" key="2">
    <source>
        <dbReference type="SAM" id="MobiDB-lite"/>
    </source>
</evidence>
<evidence type="ECO:0000259" key="3">
    <source>
        <dbReference type="PROSITE" id="PS50157"/>
    </source>
</evidence>
<organism evidence="4 5">
    <name type="scientific">Agaricus bisporus var. burnettii (strain JB137-S8 / ATCC MYA-4627 / FGSC 10392)</name>
    <name type="common">White button mushroom</name>
    <dbReference type="NCBI Taxonomy" id="597362"/>
    <lineage>
        <taxon>Eukaryota</taxon>
        <taxon>Fungi</taxon>
        <taxon>Dikarya</taxon>
        <taxon>Basidiomycota</taxon>
        <taxon>Agaricomycotina</taxon>
        <taxon>Agaricomycetes</taxon>
        <taxon>Agaricomycetidae</taxon>
        <taxon>Agaricales</taxon>
        <taxon>Agaricineae</taxon>
        <taxon>Agaricaceae</taxon>
        <taxon>Agaricus</taxon>
    </lineage>
</organism>
<gene>
    <name evidence="4" type="ORF">AGABI1DRAFT_125786</name>
</gene>
<feature type="compositionally biased region" description="Basic and acidic residues" evidence="2">
    <location>
        <begin position="32"/>
        <end position="42"/>
    </location>
</feature>
<reference evidence="5" key="1">
    <citation type="journal article" date="2012" name="Proc. Natl. Acad. Sci. U.S.A.">
        <title>Genome sequence of the button mushroom Agaricus bisporus reveals mechanisms governing adaptation to a humic-rich ecological niche.</title>
        <authorList>
            <person name="Morin E."/>
            <person name="Kohler A."/>
            <person name="Baker A.R."/>
            <person name="Foulongne-Oriol M."/>
            <person name="Lombard V."/>
            <person name="Nagy L.G."/>
            <person name="Ohm R.A."/>
            <person name="Patyshakuliyeva A."/>
            <person name="Brun A."/>
            <person name="Aerts A.L."/>
            <person name="Bailey A.M."/>
            <person name="Billette C."/>
            <person name="Coutinho P.M."/>
            <person name="Deakin G."/>
            <person name="Doddapaneni H."/>
            <person name="Floudas D."/>
            <person name="Grimwood J."/>
            <person name="Hilden K."/>
            <person name="Kuees U."/>
            <person name="LaButti K.M."/>
            <person name="Lapidus A."/>
            <person name="Lindquist E.A."/>
            <person name="Lucas S.M."/>
            <person name="Murat C."/>
            <person name="Riley R.W."/>
            <person name="Salamov A.A."/>
            <person name="Schmutz J."/>
            <person name="Subramanian V."/>
            <person name="Woesten H.A.B."/>
            <person name="Xu J."/>
            <person name="Eastwood D.C."/>
            <person name="Foster G.D."/>
            <person name="Sonnenberg A.S."/>
            <person name="Cullen D."/>
            <person name="de Vries R.P."/>
            <person name="Lundell T."/>
            <person name="Hibbett D.S."/>
            <person name="Henrissat B."/>
            <person name="Burton K.S."/>
            <person name="Kerrigan R.W."/>
            <person name="Challen M.P."/>
            <person name="Grigoriev I.V."/>
            <person name="Martin F."/>
        </authorList>
    </citation>
    <scope>NUCLEOTIDE SEQUENCE [LARGE SCALE GENOMIC DNA]</scope>
    <source>
        <strain evidence="5">JB137-S8 / ATCC MYA-4627 / FGSC 10392</strain>
    </source>
</reference>
<keyword evidence="1" id="KW-0863">Zinc-finger</keyword>
<dbReference type="PROSITE" id="PS50157">
    <property type="entry name" value="ZINC_FINGER_C2H2_2"/>
    <property type="match status" value="1"/>
</dbReference>
<feature type="region of interest" description="Disordered" evidence="2">
    <location>
        <begin position="1"/>
        <end position="42"/>
    </location>
</feature>
<dbReference type="GeneID" id="18826369"/>
<keyword evidence="1" id="KW-0479">Metal-binding</keyword>
<proteinExistence type="predicted"/>
<keyword evidence="5" id="KW-1185">Reference proteome</keyword>
<dbReference type="HOGENOM" id="CLU_004378_0_0_1"/>
<evidence type="ECO:0000256" key="1">
    <source>
        <dbReference type="PROSITE-ProRule" id="PRU00042"/>
    </source>
</evidence>
<dbReference type="eggNOG" id="KOG0351">
    <property type="taxonomic scope" value="Eukaryota"/>
</dbReference>
<feature type="compositionally biased region" description="Polar residues" evidence="2">
    <location>
        <begin position="118"/>
        <end position="151"/>
    </location>
</feature>
<feature type="compositionally biased region" description="Low complexity" evidence="2">
    <location>
        <begin position="1"/>
        <end position="18"/>
    </location>
</feature>
<dbReference type="KEGG" id="abp:AGABI1DRAFT125786"/>
<evidence type="ECO:0000313" key="5">
    <source>
        <dbReference type="Proteomes" id="UP000008493"/>
    </source>
</evidence>
<dbReference type="STRING" id="597362.K5X0R1"/>
<dbReference type="InParanoid" id="K5X0R1"/>
<dbReference type="Pfam" id="PF12013">
    <property type="entry name" value="OrsD"/>
    <property type="match status" value="1"/>
</dbReference>
<dbReference type="EMBL" id="JH971387">
    <property type="protein sequence ID" value="EKM81396.1"/>
    <property type="molecule type" value="Genomic_DNA"/>
</dbReference>
<evidence type="ECO:0000313" key="4">
    <source>
        <dbReference type="EMBL" id="EKM81396.1"/>
    </source>
</evidence>
<dbReference type="PROSITE" id="PS00028">
    <property type="entry name" value="ZINC_FINGER_C2H2_1"/>
    <property type="match status" value="1"/>
</dbReference>
<feature type="compositionally biased region" description="Acidic residues" evidence="2">
    <location>
        <begin position="490"/>
        <end position="509"/>
    </location>
</feature>
<dbReference type="Proteomes" id="UP000008493">
    <property type="component" value="Unassembled WGS sequence"/>
</dbReference>
<dbReference type="OMA" id="HAKCHAN"/>
<name>K5X0R1_AGABU</name>
<feature type="region of interest" description="Disordered" evidence="2">
    <location>
        <begin position="118"/>
        <end position="166"/>
    </location>
</feature>
<accession>K5X0R1</accession>
<dbReference type="InterPro" id="IPR013087">
    <property type="entry name" value="Znf_C2H2_type"/>
</dbReference>
<dbReference type="InterPro" id="IPR022698">
    <property type="entry name" value="OrsD"/>
</dbReference>
<protein>
    <recommendedName>
        <fullName evidence="3">C2H2-type domain-containing protein</fullName>
    </recommendedName>
</protein>
<dbReference type="AlphaFoldDB" id="K5X0R1"/>
<keyword evidence="1" id="KW-0862">Zinc</keyword>
<feature type="region of interest" description="Disordered" evidence="2">
    <location>
        <begin position="480"/>
        <end position="520"/>
    </location>
</feature>
<dbReference type="RefSeq" id="XP_007327328.1">
    <property type="nucleotide sequence ID" value="XM_007327266.1"/>
</dbReference>
<dbReference type="OrthoDB" id="3053076at2759"/>